<gene>
    <name evidence="1" type="ORF">PENSTE_c008G01707</name>
</gene>
<dbReference type="Proteomes" id="UP000191285">
    <property type="component" value="Unassembled WGS sequence"/>
</dbReference>
<evidence type="ECO:0000313" key="1">
    <source>
        <dbReference type="EMBL" id="OQE23771.1"/>
    </source>
</evidence>
<proteinExistence type="predicted"/>
<keyword evidence="2" id="KW-1185">Reference proteome</keyword>
<protein>
    <submittedName>
        <fullName evidence="1">Uncharacterized protein</fullName>
    </submittedName>
</protein>
<dbReference type="EMBL" id="MLKD01000008">
    <property type="protein sequence ID" value="OQE23771.1"/>
    <property type="molecule type" value="Genomic_DNA"/>
</dbReference>
<organism evidence="1 2">
    <name type="scientific">Penicillium steckii</name>
    <dbReference type="NCBI Taxonomy" id="303698"/>
    <lineage>
        <taxon>Eukaryota</taxon>
        <taxon>Fungi</taxon>
        <taxon>Dikarya</taxon>
        <taxon>Ascomycota</taxon>
        <taxon>Pezizomycotina</taxon>
        <taxon>Eurotiomycetes</taxon>
        <taxon>Eurotiomycetidae</taxon>
        <taxon>Eurotiales</taxon>
        <taxon>Aspergillaceae</taxon>
        <taxon>Penicillium</taxon>
    </lineage>
</organism>
<dbReference type="AlphaFoldDB" id="A0A1V6TC65"/>
<evidence type="ECO:0000313" key="2">
    <source>
        <dbReference type="Proteomes" id="UP000191285"/>
    </source>
</evidence>
<accession>A0A1V6TC65</accession>
<comment type="caution">
    <text evidence="1">The sequence shown here is derived from an EMBL/GenBank/DDBJ whole genome shotgun (WGS) entry which is preliminary data.</text>
</comment>
<sequence length="105" mass="11912">MSGKLRWLQGNEHIAKRRIVSLSDPSLEQWCASSPASSQIEPENKGIAMIDNNRHPAYSPPLLEMTYILYILENDDVVLAPSLTYGQYAILNPFLDMPPHFQDLQ</sequence>
<name>A0A1V6TC65_9EURO</name>
<reference evidence="2" key="1">
    <citation type="journal article" date="2017" name="Nat. Microbiol.">
        <title>Global analysis of biosynthetic gene clusters reveals vast potential of secondary metabolite production in Penicillium species.</title>
        <authorList>
            <person name="Nielsen J.C."/>
            <person name="Grijseels S."/>
            <person name="Prigent S."/>
            <person name="Ji B."/>
            <person name="Dainat J."/>
            <person name="Nielsen K.F."/>
            <person name="Frisvad J.C."/>
            <person name="Workman M."/>
            <person name="Nielsen J."/>
        </authorList>
    </citation>
    <scope>NUCLEOTIDE SEQUENCE [LARGE SCALE GENOMIC DNA]</scope>
    <source>
        <strain evidence="2">IBT 24891</strain>
    </source>
</reference>